<feature type="compositionally biased region" description="Basic residues" evidence="5">
    <location>
        <begin position="224"/>
        <end position="237"/>
    </location>
</feature>
<dbReference type="FunFam" id="1.10.30.10:FF:000005">
    <property type="entry name" value="TOX high mobility group box family member 3"/>
    <property type="match status" value="1"/>
</dbReference>
<evidence type="ECO:0000256" key="4">
    <source>
        <dbReference type="PROSITE-ProRule" id="PRU00267"/>
    </source>
</evidence>
<dbReference type="GeneID" id="135377900"/>
<feature type="DNA-binding region" description="HMG box" evidence="4">
    <location>
        <begin position="242"/>
        <end position="310"/>
    </location>
</feature>
<dbReference type="GO" id="GO:0005634">
    <property type="term" value="C:nucleus"/>
    <property type="evidence" value="ECO:0007669"/>
    <property type="project" value="UniProtKB-SubCell"/>
</dbReference>
<dbReference type="InterPro" id="IPR051365">
    <property type="entry name" value="TOX_HMG-box_domain"/>
</dbReference>
<protein>
    <submittedName>
        <fullName evidence="7">Putative hmg box-containing protein</fullName>
    </submittedName>
</protein>
<feature type="region of interest" description="Disordered" evidence="5">
    <location>
        <begin position="410"/>
        <end position="434"/>
    </location>
</feature>
<dbReference type="GO" id="GO:0031490">
    <property type="term" value="F:chromatin DNA binding"/>
    <property type="evidence" value="ECO:0007669"/>
    <property type="project" value="TreeGrafter"/>
</dbReference>
<feature type="compositionally biased region" description="Polar residues" evidence="5">
    <location>
        <begin position="330"/>
        <end position="341"/>
    </location>
</feature>
<evidence type="ECO:0000256" key="3">
    <source>
        <dbReference type="ARBA" id="ARBA00023242"/>
    </source>
</evidence>
<dbReference type="PROSITE" id="PS50118">
    <property type="entry name" value="HMG_BOX_2"/>
    <property type="match status" value="1"/>
</dbReference>
<dbReference type="PANTHER" id="PTHR45781">
    <property type="entry name" value="AGAP000281-PA"/>
    <property type="match status" value="1"/>
</dbReference>
<dbReference type="InterPro" id="IPR009071">
    <property type="entry name" value="HMG_box_dom"/>
</dbReference>
<accession>A0A2R5LEW9</accession>
<feature type="region of interest" description="Disordered" evidence="5">
    <location>
        <begin position="321"/>
        <end position="341"/>
    </location>
</feature>
<dbReference type="SMART" id="SM00398">
    <property type="entry name" value="HMG"/>
    <property type="match status" value="1"/>
</dbReference>
<dbReference type="CDD" id="cd21995">
    <property type="entry name" value="HMG-box_TOX-like"/>
    <property type="match status" value="1"/>
</dbReference>
<evidence type="ECO:0000256" key="5">
    <source>
        <dbReference type="SAM" id="MobiDB-lite"/>
    </source>
</evidence>
<evidence type="ECO:0000313" key="7">
    <source>
        <dbReference type="EMBL" id="MBY08080.1"/>
    </source>
</evidence>
<keyword evidence="3 4" id="KW-0539">Nucleus</keyword>
<dbReference type="RefSeq" id="XP_064466707.1">
    <property type="nucleotide sequence ID" value="XM_064610637.1"/>
</dbReference>
<feature type="region of interest" description="Disordered" evidence="5">
    <location>
        <begin position="47"/>
        <end position="245"/>
    </location>
</feature>
<feature type="domain" description="HMG box" evidence="6">
    <location>
        <begin position="242"/>
        <end position="310"/>
    </location>
</feature>
<keyword evidence="2 4" id="KW-0238">DNA-binding</keyword>
<dbReference type="SUPFAM" id="SSF47095">
    <property type="entry name" value="HMG-box"/>
    <property type="match status" value="1"/>
</dbReference>
<dbReference type="AlphaFoldDB" id="A0A2R5LEW9"/>
<dbReference type="PANTHER" id="PTHR45781:SF1">
    <property type="entry name" value="HMG BOX DOMAIN-CONTAINING PROTEIN"/>
    <property type="match status" value="1"/>
</dbReference>
<sequence length="537" mass="57787">MLVVGEAGQTLWAMDNFDLSLSMQESGQDSSSNAAYLDQTFHTPSFGDEEFEIPPINLQGVGGHAPADDGNPSTDPGVYGAQQQQQQQQAAQRMGSPPMGNLMQPMTYPSGQGAPYHMEPMRMPPQSVHMSVPSYEPQGTYVASARQYPSPPNSLNPMMGPPVVRGGPGRTGSVGSGSPPGSNQTSPGQETTSEDSDDSTPLSQLVGGVKRPSPEPLLVDNGKMSKKAKMPKKKKKRDPNEPQKPVSAYALFFRDTQAAIKGQNPNASFGEVSKIVASMWDSLEADHKNVYKKKTEAAKKEYLKALAAYRASLVSKAAADHSDTMYGGPVSSTSPPQGNLSPLQKKSPLLTSLMEGGSPHQQYMAMSPPQGAYNPQQQVWSNMQPMNQSPPMMQQGQAMMPMQHSPPQQQAMIPQQHSPPQPQMMMSSPPATSSYAADMMPGEWAGARWNFGAQQPSTVPTSVTSSGSMMGADQGPMMNAAGGLCNQRCIRNGCPNPAIDSHDWDREYCSSECVVSHCRDVFTAWVAQRQATNTFVK</sequence>
<proteinExistence type="predicted"/>
<dbReference type="PRINTS" id="PR00886">
    <property type="entry name" value="HIGHMOBLTY12"/>
</dbReference>
<organism evidence="7">
    <name type="scientific">Ornithodoros turicata</name>
    <dbReference type="NCBI Taxonomy" id="34597"/>
    <lineage>
        <taxon>Eukaryota</taxon>
        <taxon>Metazoa</taxon>
        <taxon>Ecdysozoa</taxon>
        <taxon>Arthropoda</taxon>
        <taxon>Chelicerata</taxon>
        <taxon>Arachnida</taxon>
        <taxon>Acari</taxon>
        <taxon>Parasitiformes</taxon>
        <taxon>Ixodida</taxon>
        <taxon>Ixodoidea</taxon>
        <taxon>Argasidae</taxon>
        <taxon>Ornithodorinae</taxon>
        <taxon>Ornithodoros</taxon>
    </lineage>
</organism>
<evidence type="ECO:0000259" key="6">
    <source>
        <dbReference type="PROSITE" id="PS50118"/>
    </source>
</evidence>
<name>A0A2R5LEW9_9ACAR</name>
<dbReference type="EMBL" id="GGLE01003954">
    <property type="protein sequence ID" value="MBY08080.1"/>
    <property type="molecule type" value="Transcribed_RNA"/>
</dbReference>
<feature type="compositionally biased region" description="Low complexity" evidence="5">
    <location>
        <begin position="81"/>
        <end position="92"/>
    </location>
</feature>
<comment type="subcellular location">
    <subcellularLocation>
        <location evidence="1">Nucleus</location>
    </subcellularLocation>
</comment>
<evidence type="ECO:0000256" key="1">
    <source>
        <dbReference type="ARBA" id="ARBA00004123"/>
    </source>
</evidence>
<feature type="compositionally biased region" description="Gly residues" evidence="5">
    <location>
        <begin position="166"/>
        <end position="175"/>
    </location>
</feature>
<evidence type="ECO:0000256" key="2">
    <source>
        <dbReference type="ARBA" id="ARBA00023125"/>
    </source>
</evidence>
<dbReference type="GO" id="GO:0006357">
    <property type="term" value="P:regulation of transcription by RNA polymerase II"/>
    <property type="evidence" value="ECO:0007669"/>
    <property type="project" value="TreeGrafter"/>
</dbReference>
<dbReference type="Pfam" id="PF00505">
    <property type="entry name" value="HMG_box"/>
    <property type="match status" value="1"/>
</dbReference>
<dbReference type="Gene3D" id="1.10.30.10">
    <property type="entry name" value="High mobility group box domain"/>
    <property type="match status" value="1"/>
</dbReference>
<reference evidence="7" key="1">
    <citation type="submission" date="2018-03" db="EMBL/GenBank/DDBJ databases">
        <title>The relapsing fever spirochete Borrelia turicatae persists in the highly oxidative environment of its soft-bodied tick vector.</title>
        <authorList>
            <person name="Bourret T.J."/>
            <person name="Boyle W.K."/>
            <person name="Valenzuela J.G."/>
            <person name="Oliveira F."/>
            <person name="Lopez J.E."/>
        </authorList>
    </citation>
    <scope>NUCLEOTIDE SEQUENCE</scope>
    <source>
        <strain evidence="7">Kansas strain/isolate</strain>
        <tissue evidence="7">Salivary glands</tissue>
    </source>
</reference>
<dbReference type="InterPro" id="IPR036910">
    <property type="entry name" value="HMG_box_dom_sf"/>
</dbReference>